<feature type="transmembrane region" description="Helical" evidence="1">
    <location>
        <begin position="46"/>
        <end position="64"/>
    </location>
</feature>
<keyword evidence="1" id="KW-0812">Transmembrane</keyword>
<feature type="transmembrane region" description="Helical" evidence="1">
    <location>
        <begin position="20"/>
        <end position="40"/>
    </location>
</feature>
<dbReference type="EMBL" id="MU001695">
    <property type="protein sequence ID" value="KAF2453720.1"/>
    <property type="molecule type" value="Genomic_DNA"/>
</dbReference>
<gene>
    <name evidence="2" type="ORF">BDY21DRAFT_354836</name>
</gene>
<evidence type="ECO:0000256" key="1">
    <source>
        <dbReference type="SAM" id="Phobius"/>
    </source>
</evidence>
<evidence type="ECO:0000313" key="2">
    <source>
        <dbReference type="EMBL" id="KAF2453720.1"/>
    </source>
</evidence>
<proteinExistence type="predicted"/>
<keyword evidence="3" id="KW-1185">Reference proteome</keyword>
<organism evidence="2 3">
    <name type="scientific">Lineolata rhizophorae</name>
    <dbReference type="NCBI Taxonomy" id="578093"/>
    <lineage>
        <taxon>Eukaryota</taxon>
        <taxon>Fungi</taxon>
        <taxon>Dikarya</taxon>
        <taxon>Ascomycota</taxon>
        <taxon>Pezizomycotina</taxon>
        <taxon>Dothideomycetes</taxon>
        <taxon>Dothideomycetes incertae sedis</taxon>
        <taxon>Lineolatales</taxon>
        <taxon>Lineolataceae</taxon>
        <taxon>Lineolata</taxon>
    </lineage>
</organism>
<protein>
    <submittedName>
        <fullName evidence="2">Uncharacterized protein</fullName>
    </submittedName>
</protein>
<keyword evidence="1" id="KW-0472">Membrane</keyword>
<dbReference type="AlphaFoldDB" id="A0A6A6NPK1"/>
<sequence>MLMVMTCRFALRQRMSPLSLGRFSFTLLWLLLLAWQYYYFLGSADGGFVSSALALACAVCPFCFSRIRRGKGTEVIQFTRFTIRLQLRNLAKSCGSAQQMRRSSGSIVILRRDGAMA</sequence>
<dbReference type="Proteomes" id="UP000799766">
    <property type="component" value="Unassembled WGS sequence"/>
</dbReference>
<evidence type="ECO:0000313" key="3">
    <source>
        <dbReference type="Proteomes" id="UP000799766"/>
    </source>
</evidence>
<name>A0A6A6NPK1_9PEZI</name>
<accession>A0A6A6NPK1</accession>
<reference evidence="2" key="1">
    <citation type="journal article" date="2020" name="Stud. Mycol.">
        <title>101 Dothideomycetes genomes: a test case for predicting lifestyles and emergence of pathogens.</title>
        <authorList>
            <person name="Haridas S."/>
            <person name="Albert R."/>
            <person name="Binder M."/>
            <person name="Bloem J."/>
            <person name="Labutti K."/>
            <person name="Salamov A."/>
            <person name="Andreopoulos B."/>
            <person name="Baker S."/>
            <person name="Barry K."/>
            <person name="Bills G."/>
            <person name="Bluhm B."/>
            <person name="Cannon C."/>
            <person name="Castanera R."/>
            <person name="Culley D."/>
            <person name="Daum C."/>
            <person name="Ezra D."/>
            <person name="Gonzalez J."/>
            <person name="Henrissat B."/>
            <person name="Kuo A."/>
            <person name="Liang C."/>
            <person name="Lipzen A."/>
            <person name="Lutzoni F."/>
            <person name="Magnuson J."/>
            <person name="Mondo S."/>
            <person name="Nolan M."/>
            <person name="Ohm R."/>
            <person name="Pangilinan J."/>
            <person name="Park H.-J."/>
            <person name="Ramirez L."/>
            <person name="Alfaro M."/>
            <person name="Sun H."/>
            <person name="Tritt A."/>
            <person name="Yoshinaga Y."/>
            <person name="Zwiers L.-H."/>
            <person name="Turgeon B."/>
            <person name="Goodwin S."/>
            <person name="Spatafora J."/>
            <person name="Crous P."/>
            <person name="Grigoriev I."/>
        </authorList>
    </citation>
    <scope>NUCLEOTIDE SEQUENCE</scope>
    <source>
        <strain evidence="2">ATCC 16933</strain>
    </source>
</reference>
<keyword evidence="1" id="KW-1133">Transmembrane helix</keyword>